<reference evidence="1 2" key="1">
    <citation type="journal article" date="2015" name="Genome Announc.">
        <title>Expanding the biotechnology potential of lactobacilli through comparative genomics of 213 strains and associated genera.</title>
        <authorList>
            <person name="Sun Z."/>
            <person name="Harris H.M."/>
            <person name="McCann A."/>
            <person name="Guo C."/>
            <person name="Argimon S."/>
            <person name="Zhang W."/>
            <person name="Yang X."/>
            <person name="Jeffery I.B."/>
            <person name="Cooney J.C."/>
            <person name="Kagawa T.F."/>
            <person name="Liu W."/>
            <person name="Song Y."/>
            <person name="Salvetti E."/>
            <person name="Wrobel A."/>
            <person name="Rasinkangas P."/>
            <person name="Parkhill J."/>
            <person name="Rea M.C."/>
            <person name="O'Sullivan O."/>
            <person name="Ritari J."/>
            <person name="Douillard F.P."/>
            <person name="Paul Ross R."/>
            <person name="Yang R."/>
            <person name="Briner A.E."/>
            <person name="Felis G.E."/>
            <person name="de Vos W.M."/>
            <person name="Barrangou R."/>
            <person name="Klaenhammer T.R."/>
            <person name="Caufield P.W."/>
            <person name="Cui Y."/>
            <person name="Zhang H."/>
            <person name="O'Toole P.W."/>
        </authorList>
    </citation>
    <scope>NUCLEOTIDE SEQUENCE [LARGE SCALE GENOMIC DNA]</scope>
    <source>
        <strain evidence="1 2">DSM 26202</strain>
    </source>
</reference>
<keyword evidence="2" id="KW-1185">Reference proteome</keyword>
<comment type="caution">
    <text evidence="1">The sequence shown here is derived from an EMBL/GenBank/DDBJ whole genome shotgun (WGS) entry which is preliminary data.</text>
</comment>
<proteinExistence type="predicted"/>
<name>A0ABR5Q6V7_9LACO</name>
<sequence length="58" mass="6471">MLFGEKVKDIVKLVFESVYGINITSSNIKIDIISVLAYNFQNQTLHTAFNLITGGLHT</sequence>
<dbReference type="Proteomes" id="UP000051884">
    <property type="component" value="Unassembled WGS sequence"/>
</dbReference>
<organism evidence="1 2">
    <name type="scientific">Paucilactobacillus hokkaidonensis</name>
    <dbReference type="NCBI Taxonomy" id="1193095"/>
    <lineage>
        <taxon>Bacteria</taxon>
        <taxon>Bacillati</taxon>
        <taxon>Bacillota</taxon>
        <taxon>Bacilli</taxon>
        <taxon>Lactobacillales</taxon>
        <taxon>Lactobacillaceae</taxon>
        <taxon>Paucilactobacillus</taxon>
    </lineage>
</organism>
<accession>A0ABR5Q6V7</accession>
<evidence type="ECO:0000313" key="2">
    <source>
        <dbReference type="Proteomes" id="UP000051884"/>
    </source>
</evidence>
<evidence type="ECO:0000313" key="1">
    <source>
        <dbReference type="EMBL" id="KRO08771.1"/>
    </source>
</evidence>
<gene>
    <name evidence="1" type="ORF">IV59_GL001177</name>
</gene>
<protein>
    <submittedName>
        <fullName evidence="1">Uncharacterized protein</fullName>
    </submittedName>
</protein>
<dbReference type="EMBL" id="JQCH01000025">
    <property type="protein sequence ID" value="KRO08771.1"/>
    <property type="molecule type" value="Genomic_DNA"/>
</dbReference>